<dbReference type="RefSeq" id="WP_285631168.1">
    <property type="nucleotide sequence ID" value="NZ_BAAAUK010000003.1"/>
</dbReference>
<sequence>MTDDWGEATAELWARAAHPLRRDARAAAPAGLPAATPIAHAPQEGAVVHRGLLIAGFAFIAVIGLAATTVGILTSGVGAGVTADASASRHGATSLLAERGVPSAADDEPDGPVDAGDAGASTDPSTATDPDAPADGAANAPVDAGGAPPASGPGSSVPGPGASDPGPTDPGPADPGPANPGPPTPTNPAPSDPTPPPPVPPAAPKPLAFTGITPNYAFNILGIKLLASYTLSLSGQPGAKAAVTYGGLPAGTVTFDSGGRASLVVGASLLGLSNPMIGASYSDGTAGAAIQARRDSI</sequence>
<evidence type="ECO:0000313" key="4">
    <source>
        <dbReference type="Proteomes" id="UP001165068"/>
    </source>
</evidence>
<keyword evidence="4" id="KW-1185">Reference proteome</keyword>
<accession>A0ABQ5NE05</accession>
<evidence type="ECO:0000256" key="1">
    <source>
        <dbReference type="SAM" id="MobiDB-lite"/>
    </source>
</evidence>
<comment type="caution">
    <text evidence="3">The sequence shown here is derived from an EMBL/GenBank/DDBJ whole genome shotgun (WGS) entry which is preliminary data.</text>
</comment>
<proteinExistence type="predicted"/>
<gene>
    <name evidence="3" type="ORF">MIAR_06210</name>
</gene>
<organism evidence="3 4">
    <name type="scientific">Microbacterium arabinogalactanolyticum</name>
    <dbReference type="NCBI Taxonomy" id="69365"/>
    <lineage>
        <taxon>Bacteria</taxon>
        <taxon>Bacillati</taxon>
        <taxon>Actinomycetota</taxon>
        <taxon>Actinomycetes</taxon>
        <taxon>Micrococcales</taxon>
        <taxon>Microbacteriaceae</taxon>
        <taxon>Microbacterium</taxon>
    </lineage>
</organism>
<reference evidence="3" key="1">
    <citation type="submission" date="2022-08" db="EMBL/GenBank/DDBJ databases">
        <title>Draft genome sequence of Microbacterium arabinogalactanolyticum JCM 9171.</title>
        <authorList>
            <person name="Fujita K."/>
            <person name="Ishiwata A."/>
            <person name="Fushinobu S."/>
        </authorList>
    </citation>
    <scope>NUCLEOTIDE SEQUENCE</scope>
    <source>
        <strain evidence="3">JCM 9171</strain>
    </source>
</reference>
<feature type="region of interest" description="Disordered" evidence="1">
    <location>
        <begin position="99"/>
        <end position="202"/>
    </location>
</feature>
<keyword evidence="2" id="KW-0472">Membrane</keyword>
<evidence type="ECO:0000313" key="3">
    <source>
        <dbReference type="EMBL" id="GLC84033.1"/>
    </source>
</evidence>
<feature type="compositionally biased region" description="Low complexity" evidence="1">
    <location>
        <begin position="120"/>
        <end position="166"/>
    </location>
</feature>
<dbReference type="Proteomes" id="UP001165068">
    <property type="component" value="Unassembled WGS sequence"/>
</dbReference>
<protein>
    <submittedName>
        <fullName evidence="3">Uncharacterized protein</fullName>
    </submittedName>
</protein>
<feature type="transmembrane region" description="Helical" evidence="2">
    <location>
        <begin position="52"/>
        <end position="73"/>
    </location>
</feature>
<feature type="compositionally biased region" description="Pro residues" evidence="1">
    <location>
        <begin position="167"/>
        <end position="202"/>
    </location>
</feature>
<dbReference type="EMBL" id="BRZC01000003">
    <property type="protein sequence ID" value="GLC84033.1"/>
    <property type="molecule type" value="Genomic_DNA"/>
</dbReference>
<evidence type="ECO:0000256" key="2">
    <source>
        <dbReference type="SAM" id="Phobius"/>
    </source>
</evidence>
<name>A0ABQ5NE05_9MICO</name>
<keyword evidence="2" id="KW-1133">Transmembrane helix</keyword>
<keyword evidence="2" id="KW-0812">Transmembrane</keyword>